<feature type="domain" description="Thioredoxin" evidence="4">
    <location>
        <begin position="455"/>
        <end position="528"/>
    </location>
</feature>
<accession>A0A0L0C5H5</accession>
<dbReference type="Pfam" id="PF02737">
    <property type="entry name" value="3HCDH_N"/>
    <property type="match status" value="1"/>
</dbReference>
<dbReference type="InterPro" id="IPR036291">
    <property type="entry name" value="NAD(P)-bd_dom_sf"/>
</dbReference>
<dbReference type="InterPro" id="IPR013328">
    <property type="entry name" value="6PGD_dom2"/>
</dbReference>
<evidence type="ECO:0000259" key="6">
    <source>
        <dbReference type="Pfam" id="PF02737"/>
    </source>
</evidence>
<dbReference type="InterPro" id="IPR013766">
    <property type="entry name" value="Thioredoxin_domain"/>
</dbReference>
<dbReference type="GO" id="GO:0070403">
    <property type="term" value="F:NAD+ binding"/>
    <property type="evidence" value="ECO:0007669"/>
    <property type="project" value="InterPro"/>
</dbReference>
<dbReference type="SUPFAM" id="SSF51735">
    <property type="entry name" value="NAD(P)-binding Rossmann-fold domains"/>
    <property type="match status" value="1"/>
</dbReference>
<evidence type="ECO:0000313" key="7">
    <source>
        <dbReference type="EMBL" id="KNC27497.1"/>
    </source>
</evidence>
<keyword evidence="3" id="KW-0472">Membrane</keyword>
<dbReference type="InterPro" id="IPR006108">
    <property type="entry name" value="3HC_DH_C"/>
</dbReference>
<keyword evidence="3" id="KW-1133">Transmembrane helix</keyword>
<gene>
    <name evidence="7" type="ORF">FF38_12333</name>
</gene>
<keyword evidence="2" id="KW-0560">Oxidoreductase</keyword>
<dbReference type="Gene3D" id="1.10.1040.10">
    <property type="entry name" value="N-(1-d-carboxylethyl)-l-norvaline Dehydrogenase, domain 2"/>
    <property type="match status" value="1"/>
</dbReference>
<dbReference type="SUPFAM" id="SSF52833">
    <property type="entry name" value="Thioredoxin-like"/>
    <property type="match status" value="1"/>
</dbReference>
<dbReference type="STRING" id="7375.A0A0L0C5H5"/>
<dbReference type="AlphaFoldDB" id="A0A0L0C5H5"/>
<sequence>MKFEKIGIVGSGLIGRAWSMLFASAGYQVMLYDILPQQLTSALEYIEQELKRLEEQKLLRGNLNSSEQFKCIKTTTDIKELVKNAIFIQECIPERIEWKKSLYQQLDDIVEAKTIISSSTSTFMPSLFSQDLKHKENILVSHPLNPPYYIPLVEIVPAPWTSKKAVEFTKNLMLEIKQKPVTLTREVLGFATNRIQYAILNEVWHLIENDILTAADVDTVMTEGLGLRYAFLGPLETAHLNADGIADYVKRFGKEIFKVSETYEPTPEMKEGPTLEKLSNQCEEMVPKESLALRRSQRDKFLTKLNELKKQFETICMAGTQAATKNSFFGSVYKLFDFLQKDSSNNASNTTKSVEEMTVDELGVSRGQCLYSFLHYISYKDSQQCHMDDEYILHLLPSTTASESPRKPPIMVKCLPEHPSIVNGTNKFRVMESVQEIVDLLKPIGNNTKRYQPGSCVLVFFYTPSCFTCSLVAIPINDLPYAFKTIPVAAIDAYKFPSFNTEFGIVALPTLMLFHQGRPVVKYRAQGNLNTFVTRHTGLKPAEVPKHGNPSPLPLKVQHHTDYVLILAWLFIFCCAGFYFSKSQLFKQIVEMIKRNWRESEAQLEH</sequence>
<organism evidence="7 8">
    <name type="scientific">Lucilia cuprina</name>
    <name type="common">Green bottle fly</name>
    <name type="synonym">Australian sheep blowfly</name>
    <dbReference type="NCBI Taxonomy" id="7375"/>
    <lineage>
        <taxon>Eukaryota</taxon>
        <taxon>Metazoa</taxon>
        <taxon>Ecdysozoa</taxon>
        <taxon>Arthropoda</taxon>
        <taxon>Hexapoda</taxon>
        <taxon>Insecta</taxon>
        <taxon>Pterygota</taxon>
        <taxon>Neoptera</taxon>
        <taxon>Endopterygota</taxon>
        <taxon>Diptera</taxon>
        <taxon>Brachycera</taxon>
        <taxon>Muscomorpha</taxon>
        <taxon>Oestroidea</taxon>
        <taxon>Calliphoridae</taxon>
        <taxon>Luciliinae</taxon>
        <taxon>Lucilia</taxon>
    </lineage>
</organism>
<dbReference type="EMBL" id="JRES01000890">
    <property type="protein sequence ID" value="KNC27497.1"/>
    <property type="molecule type" value="Genomic_DNA"/>
</dbReference>
<dbReference type="Gene3D" id="3.40.30.10">
    <property type="entry name" value="Glutaredoxin"/>
    <property type="match status" value="1"/>
</dbReference>
<feature type="domain" description="3-hydroxyacyl-CoA dehydrogenase C-terminal" evidence="5">
    <location>
        <begin position="189"/>
        <end position="257"/>
    </location>
</feature>
<dbReference type="FunFam" id="3.40.50.720:FF:000356">
    <property type="entry name" value="Lambda-crystallin homolog"/>
    <property type="match status" value="1"/>
</dbReference>
<dbReference type="PANTHER" id="PTHR48075">
    <property type="entry name" value="3-HYDROXYACYL-COA DEHYDROGENASE FAMILY PROTEIN"/>
    <property type="match status" value="1"/>
</dbReference>
<evidence type="ECO:0000259" key="5">
    <source>
        <dbReference type="Pfam" id="PF00725"/>
    </source>
</evidence>
<dbReference type="InterPro" id="IPR006176">
    <property type="entry name" value="3-OHacyl-CoA_DH_NAD-bd"/>
</dbReference>
<keyword evidence="3" id="KW-0812">Transmembrane</keyword>
<dbReference type="GO" id="GO:0006631">
    <property type="term" value="P:fatty acid metabolic process"/>
    <property type="evidence" value="ECO:0007669"/>
    <property type="project" value="InterPro"/>
</dbReference>
<evidence type="ECO:0000256" key="3">
    <source>
        <dbReference type="SAM" id="Phobius"/>
    </source>
</evidence>
<name>A0A0L0C5H5_LUCCU</name>
<dbReference type="Pfam" id="PF00085">
    <property type="entry name" value="Thioredoxin"/>
    <property type="match status" value="1"/>
</dbReference>
<feature type="transmembrane region" description="Helical" evidence="3">
    <location>
        <begin position="563"/>
        <end position="580"/>
    </location>
</feature>
<evidence type="ECO:0000259" key="4">
    <source>
        <dbReference type="Pfam" id="PF00085"/>
    </source>
</evidence>
<dbReference type="Proteomes" id="UP000037069">
    <property type="component" value="Unassembled WGS sequence"/>
</dbReference>
<reference evidence="7 8" key="1">
    <citation type="journal article" date="2015" name="Nat. Commun.">
        <title>Lucilia cuprina genome unlocks parasitic fly biology to underpin future interventions.</title>
        <authorList>
            <person name="Anstead C.A."/>
            <person name="Korhonen P.K."/>
            <person name="Young N.D."/>
            <person name="Hall R.S."/>
            <person name="Jex A.R."/>
            <person name="Murali S.C."/>
            <person name="Hughes D.S."/>
            <person name="Lee S.F."/>
            <person name="Perry T."/>
            <person name="Stroehlein A.J."/>
            <person name="Ansell B.R."/>
            <person name="Breugelmans B."/>
            <person name="Hofmann A."/>
            <person name="Qu J."/>
            <person name="Dugan S."/>
            <person name="Lee S.L."/>
            <person name="Chao H."/>
            <person name="Dinh H."/>
            <person name="Han Y."/>
            <person name="Doddapaneni H.V."/>
            <person name="Worley K.C."/>
            <person name="Muzny D.M."/>
            <person name="Ioannidis P."/>
            <person name="Waterhouse R.M."/>
            <person name="Zdobnov E.M."/>
            <person name="James P.J."/>
            <person name="Bagnall N.H."/>
            <person name="Kotze A.C."/>
            <person name="Gibbs R.A."/>
            <person name="Richards S."/>
            <person name="Batterham P."/>
            <person name="Gasser R.B."/>
        </authorList>
    </citation>
    <scope>NUCLEOTIDE SEQUENCE [LARGE SCALE GENOMIC DNA]</scope>
    <source>
        <strain evidence="7 8">LS</strain>
        <tissue evidence="7">Full body</tissue>
    </source>
</reference>
<dbReference type="InterPro" id="IPR008927">
    <property type="entry name" value="6-PGluconate_DH-like_C_sf"/>
</dbReference>
<dbReference type="OrthoDB" id="1899781at2759"/>
<comment type="similarity">
    <text evidence="1">Belongs to the 3-hydroxyacyl-CoA dehydrogenase family.</text>
</comment>
<evidence type="ECO:0000256" key="2">
    <source>
        <dbReference type="ARBA" id="ARBA00023002"/>
    </source>
</evidence>
<feature type="domain" description="3-hydroxyacyl-CoA dehydrogenase NAD binding" evidence="6">
    <location>
        <begin position="5"/>
        <end position="183"/>
    </location>
</feature>
<proteinExistence type="inferred from homology"/>
<comment type="caution">
    <text evidence="7">The sequence shown here is derived from an EMBL/GenBank/DDBJ whole genome shotgun (WGS) entry which is preliminary data.</text>
</comment>
<evidence type="ECO:0000256" key="1">
    <source>
        <dbReference type="ARBA" id="ARBA00009463"/>
    </source>
</evidence>
<dbReference type="Pfam" id="PF00725">
    <property type="entry name" value="3HCDH"/>
    <property type="match status" value="1"/>
</dbReference>
<keyword evidence="8" id="KW-1185">Reference proteome</keyword>
<evidence type="ECO:0008006" key="9">
    <source>
        <dbReference type="Google" id="ProtNLM"/>
    </source>
</evidence>
<dbReference type="Gene3D" id="3.40.50.720">
    <property type="entry name" value="NAD(P)-binding Rossmann-like Domain"/>
    <property type="match status" value="1"/>
</dbReference>
<protein>
    <recommendedName>
        <fullName evidence="9">Thioredoxin domain-containing protein</fullName>
    </recommendedName>
</protein>
<dbReference type="PANTHER" id="PTHR48075:SF1">
    <property type="entry name" value="LAMBDA-CRYSTALLIN HOMOLOG"/>
    <property type="match status" value="1"/>
</dbReference>
<dbReference type="InterPro" id="IPR036249">
    <property type="entry name" value="Thioredoxin-like_sf"/>
</dbReference>
<evidence type="ECO:0000313" key="8">
    <source>
        <dbReference type="Proteomes" id="UP000037069"/>
    </source>
</evidence>
<dbReference type="SUPFAM" id="SSF48179">
    <property type="entry name" value="6-phosphogluconate dehydrogenase C-terminal domain-like"/>
    <property type="match status" value="1"/>
</dbReference>
<dbReference type="GO" id="GO:0050104">
    <property type="term" value="F:L-gulonate 3-dehydrogenase activity"/>
    <property type="evidence" value="ECO:0007669"/>
    <property type="project" value="TreeGrafter"/>
</dbReference>